<dbReference type="RefSeq" id="WP_174405182.1">
    <property type="nucleotide sequence ID" value="NZ_BLVO01000013.1"/>
</dbReference>
<dbReference type="PROSITE" id="PS51165">
    <property type="entry name" value="THUMP"/>
    <property type="match status" value="1"/>
</dbReference>
<dbReference type="InterPro" id="IPR000241">
    <property type="entry name" value="RlmKL-like_Mtase"/>
</dbReference>
<name>A0A7J0BJ05_9BACT</name>
<dbReference type="Gene3D" id="3.40.50.150">
    <property type="entry name" value="Vaccinia Virus protein VP39"/>
    <property type="match status" value="1"/>
</dbReference>
<evidence type="ECO:0000256" key="2">
    <source>
        <dbReference type="ARBA" id="ARBA00022679"/>
    </source>
</evidence>
<evidence type="ECO:0000256" key="1">
    <source>
        <dbReference type="ARBA" id="ARBA00022603"/>
    </source>
</evidence>
<protein>
    <submittedName>
        <fullName evidence="5">RNA methyltransferase</fullName>
    </submittedName>
</protein>
<accession>A0A7J0BJ05</accession>
<sequence length="389" mass="43148">MNVFDTPSTVLVTCPRGAASVCAEELSALGFPVHSELSAAVETTATLRECMRLNLYLRTAHRVQFVLKQFNASNADQMYAQVHAVPWELWLAPDGYLSIGSHVVNNDSIRDTRFANVRVKDAIVDRMRAKFDRRPDSGPDSTGTVVFLHWAGDDCTLYLDTSGEPLNRRGYRKIPCRAPMQETLAAATILASGWKGDTHFVNPMCGSGTLAIEAALIALNSAPGLMRENYGFMHVPGYDPADWDALLDEAEANEKGELSIRIIATDIDRPTAESAYKNAKEARVERYIQFGACDFTETPIPEEGGMIIMNPPYGERLGDKETLGELYAGIGDFFKQRCAGYMGYVFTGNPDLAKQVGLRTKRKIPFYTAKIECRLLEYELYGGTRKQKD</sequence>
<evidence type="ECO:0000313" key="6">
    <source>
        <dbReference type="Proteomes" id="UP000503840"/>
    </source>
</evidence>
<dbReference type="PROSITE" id="PS00092">
    <property type="entry name" value="N6_MTASE"/>
    <property type="match status" value="1"/>
</dbReference>
<keyword evidence="2 5" id="KW-0808">Transferase</keyword>
<reference evidence="5 6" key="1">
    <citation type="submission" date="2020-05" db="EMBL/GenBank/DDBJ databases">
        <title>Draft genome sequence of Desulfovibrio sp. strain HN2T.</title>
        <authorList>
            <person name="Ueno A."/>
            <person name="Tamazawa S."/>
            <person name="Tamamura S."/>
            <person name="Murakami T."/>
            <person name="Kiyama T."/>
            <person name="Inomata H."/>
            <person name="Amano Y."/>
            <person name="Miyakawa K."/>
            <person name="Tamaki H."/>
            <person name="Naganuma T."/>
            <person name="Kaneko K."/>
        </authorList>
    </citation>
    <scope>NUCLEOTIDE SEQUENCE [LARGE SCALE GENOMIC DNA]</scope>
    <source>
        <strain evidence="5 6">HN2</strain>
    </source>
</reference>
<dbReference type="PANTHER" id="PTHR47313:SF1">
    <property type="entry name" value="RIBOSOMAL RNA LARGE SUBUNIT METHYLTRANSFERASE K_L"/>
    <property type="match status" value="1"/>
</dbReference>
<keyword evidence="6" id="KW-1185">Reference proteome</keyword>
<dbReference type="GO" id="GO:0008990">
    <property type="term" value="F:rRNA (guanine-N2-)-methyltransferase activity"/>
    <property type="evidence" value="ECO:0007669"/>
    <property type="project" value="TreeGrafter"/>
</dbReference>
<gene>
    <name evidence="5" type="primary">rlmL</name>
    <name evidence="5" type="ORF">DSM101010T_18930</name>
</gene>
<organism evidence="5 6">
    <name type="scientific">Desulfovibrio subterraneus</name>
    <dbReference type="NCBI Taxonomy" id="2718620"/>
    <lineage>
        <taxon>Bacteria</taxon>
        <taxon>Pseudomonadati</taxon>
        <taxon>Thermodesulfobacteriota</taxon>
        <taxon>Desulfovibrionia</taxon>
        <taxon>Desulfovibrionales</taxon>
        <taxon>Desulfovibrionaceae</taxon>
        <taxon>Desulfovibrio</taxon>
    </lineage>
</organism>
<dbReference type="GO" id="GO:0070043">
    <property type="term" value="F:rRNA (guanine-N7-)-methyltransferase activity"/>
    <property type="evidence" value="ECO:0007669"/>
    <property type="project" value="TreeGrafter"/>
</dbReference>
<dbReference type="Pfam" id="PF22020">
    <property type="entry name" value="RlmL_1st"/>
    <property type="match status" value="1"/>
</dbReference>
<dbReference type="Pfam" id="PF02926">
    <property type="entry name" value="THUMP"/>
    <property type="match status" value="1"/>
</dbReference>
<dbReference type="PANTHER" id="PTHR47313">
    <property type="entry name" value="RIBOSOMAL RNA LARGE SUBUNIT METHYLTRANSFERASE K/L"/>
    <property type="match status" value="1"/>
</dbReference>
<dbReference type="Gene3D" id="3.30.2130.30">
    <property type="match status" value="1"/>
</dbReference>
<keyword evidence="1 5" id="KW-0489">Methyltransferase</keyword>
<dbReference type="SUPFAM" id="SSF53335">
    <property type="entry name" value="S-adenosyl-L-methionine-dependent methyltransferases"/>
    <property type="match status" value="1"/>
</dbReference>
<dbReference type="InterPro" id="IPR054170">
    <property type="entry name" value="RlmL_1st"/>
</dbReference>
<dbReference type="InterPro" id="IPR029063">
    <property type="entry name" value="SAM-dependent_MTases_sf"/>
</dbReference>
<dbReference type="InterPro" id="IPR004114">
    <property type="entry name" value="THUMP_dom"/>
</dbReference>
<dbReference type="InterPro" id="IPR002052">
    <property type="entry name" value="DNA_methylase_N6_adenine_CS"/>
</dbReference>
<comment type="caution">
    <text evidence="5">The sequence shown here is derived from an EMBL/GenBank/DDBJ whole genome shotgun (WGS) entry which is preliminary data.</text>
</comment>
<feature type="domain" description="THUMP" evidence="4">
    <location>
        <begin position="49"/>
        <end position="161"/>
    </location>
</feature>
<dbReference type="AlphaFoldDB" id="A0A7J0BJ05"/>
<dbReference type="Pfam" id="PF01170">
    <property type="entry name" value="UPF0020"/>
    <property type="match status" value="1"/>
</dbReference>
<dbReference type="GO" id="GO:0003723">
    <property type="term" value="F:RNA binding"/>
    <property type="evidence" value="ECO:0007669"/>
    <property type="project" value="UniProtKB-UniRule"/>
</dbReference>
<evidence type="ECO:0000256" key="3">
    <source>
        <dbReference type="PROSITE-ProRule" id="PRU00529"/>
    </source>
</evidence>
<proteinExistence type="predicted"/>
<keyword evidence="3" id="KW-0694">RNA-binding</keyword>
<dbReference type="CDD" id="cd11715">
    <property type="entry name" value="THUMP_AdoMetMT"/>
    <property type="match status" value="1"/>
</dbReference>
<evidence type="ECO:0000259" key="4">
    <source>
        <dbReference type="PROSITE" id="PS51165"/>
    </source>
</evidence>
<dbReference type="EMBL" id="BLVO01000013">
    <property type="protein sequence ID" value="GFM33528.1"/>
    <property type="molecule type" value="Genomic_DNA"/>
</dbReference>
<dbReference type="Proteomes" id="UP000503840">
    <property type="component" value="Unassembled WGS sequence"/>
</dbReference>
<dbReference type="SMART" id="SM00981">
    <property type="entry name" value="THUMP"/>
    <property type="match status" value="1"/>
</dbReference>
<evidence type="ECO:0000313" key="5">
    <source>
        <dbReference type="EMBL" id="GFM33528.1"/>
    </source>
</evidence>